<dbReference type="Gene3D" id="1.10.10.10">
    <property type="entry name" value="Winged helix-like DNA-binding domain superfamily/Winged helix DNA-binding domain"/>
    <property type="match status" value="1"/>
</dbReference>
<dbReference type="GO" id="GO:0003677">
    <property type="term" value="F:DNA binding"/>
    <property type="evidence" value="ECO:0007669"/>
    <property type="project" value="UniProtKB-KW"/>
</dbReference>
<dbReference type="SUPFAM" id="SSF48008">
    <property type="entry name" value="GntR ligand-binding domain-like"/>
    <property type="match status" value="1"/>
</dbReference>
<evidence type="ECO:0000313" key="6">
    <source>
        <dbReference type="Proteomes" id="UP000094795"/>
    </source>
</evidence>
<dbReference type="Gene3D" id="1.20.120.530">
    <property type="entry name" value="GntR ligand-binding domain-like"/>
    <property type="match status" value="1"/>
</dbReference>
<dbReference type="InterPro" id="IPR000524">
    <property type="entry name" value="Tscrpt_reg_HTH_GntR"/>
</dbReference>
<dbReference type="InterPro" id="IPR036390">
    <property type="entry name" value="WH_DNA-bd_sf"/>
</dbReference>
<keyword evidence="3" id="KW-0804">Transcription</keyword>
<organism evidence="5 6">
    <name type="scientific">Hoeflea olei</name>
    <dbReference type="NCBI Taxonomy" id="1480615"/>
    <lineage>
        <taxon>Bacteria</taxon>
        <taxon>Pseudomonadati</taxon>
        <taxon>Pseudomonadota</taxon>
        <taxon>Alphaproteobacteria</taxon>
        <taxon>Hyphomicrobiales</taxon>
        <taxon>Rhizobiaceae</taxon>
        <taxon>Hoeflea</taxon>
    </lineage>
</organism>
<name>A0A1C1Z1H9_9HYPH</name>
<evidence type="ECO:0000259" key="4">
    <source>
        <dbReference type="PROSITE" id="PS50949"/>
    </source>
</evidence>
<dbReference type="Pfam" id="PF00392">
    <property type="entry name" value="GntR"/>
    <property type="match status" value="1"/>
</dbReference>
<dbReference type="STRING" id="1480615.AWJ14_11280"/>
<dbReference type="InterPro" id="IPR036388">
    <property type="entry name" value="WH-like_DNA-bd_sf"/>
</dbReference>
<keyword evidence="1" id="KW-0805">Transcription regulation</keyword>
<dbReference type="InterPro" id="IPR011711">
    <property type="entry name" value="GntR_C"/>
</dbReference>
<dbReference type="PANTHER" id="PTHR43537:SF49">
    <property type="entry name" value="TRANSCRIPTIONAL REGULATORY PROTEIN"/>
    <property type="match status" value="1"/>
</dbReference>
<gene>
    <name evidence="5" type="ORF">AWJ14_11280</name>
</gene>
<keyword evidence="2" id="KW-0238">DNA-binding</keyword>
<dbReference type="EMBL" id="LQZT01000001">
    <property type="protein sequence ID" value="OCW59580.1"/>
    <property type="molecule type" value="Genomic_DNA"/>
</dbReference>
<proteinExistence type="predicted"/>
<dbReference type="SMART" id="SM00895">
    <property type="entry name" value="FCD"/>
    <property type="match status" value="1"/>
</dbReference>
<protein>
    <recommendedName>
        <fullName evidence="4">HTH gntR-type domain-containing protein</fullName>
    </recommendedName>
</protein>
<dbReference type="InterPro" id="IPR008920">
    <property type="entry name" value="TF_FadR/GntR_C"/>
</dbReference>
<keyword evidence="6" id="KW-1185">Reference proteome</keyword>
<dbReference type="SUPFAM" id="SSF46785">
    <property type="entry name" value="Winged helix' DNA-binding domain"/>
    <property type="match status" value="1"/>
</dbReference>
<comment type="caution">
    <text evidence="5">The sequence shown here is derived from an EMBL/GenBank/DDBJ whole genome shotgun (WGS) entry which is preliminary data.</text>
</comment>
<evidence type="ECO:0000256" key="3">
    <source>
        <dbReference type="ARBA" id="ARBA00023163"/>
    </source>
</evidence>
<dbReference type="GO" id="GO:0003700">
    <property type="term" value="F:DNA-binding transcription factor activity"/>
    <property type="evidence" value="ECO:0007669"/>
    <property type="project" value="InterPro"/>
</dbReference>
<dbReference type="PROSITE" id="PS50949">
    <property type="entry name" value="HTH_GNTR"/>
    <property type="match status" value="1"/>
</dbReference>
<evidence type="ECO:0000256" key="1">
    <source>
        <dbReference type="ARBA" id="ARBA00023015"/>
    </source>
</evidence>
<dbReference type="Proteomes" id="UP000094795">
    <property type="component" value="Unassembled WGS sequence"/>
</dbReference>
<accession>A0A1C1Z1H9</accession>
<dbReference type="PANTHER" id="PTHR43537">
    <property type="entry name" value="TRANSCRIPTIONAL REGULATOR, GNTR FAMILY"/>
    <property type="match status" value="1"/>
</dbReference>
<dbReference type="Pfam" id="PF07729">
    <property type="entry name" value="FCD"/>
    <property type="match status" value="1"/>
</dbReference>
<dbReference type="SMART" id="SM00345">
    <property type="entry name" value="HTH_GNTR"/>
    <property type="match status" value="1"/>
</dbReference>
<evidence type="ECO:0000256" key="2">
    <source>
        <dbReference type="ARBA" id="ARBA00023125"/>
    </source>
</evidence>
<reference evidence="5 6" key="1">
    <citation type="submission" date="2015-12" db="EMBL/GenBank/DDBJ databases">
        <authorList>
            <person name="Shamseldin A."/>
            <person name="Moawad H."/>
            <person name="Abd El-Rahim W.M."/>
            <person name="Sadowsky M.J."/>
        </authorList>
    </citation>
    <scope>NUCLEOTIDE SEQUENCE [LARGE SCALE GENOMIC DNA]</scope>
    <source>
        <strain evidence="5 6">JC234</strain>
    </source>
</reference>
<feature type="domain" description="HTH gntR-type" evidence="4">
    <location>
        <begin position="53"/>
        <end position="120"/>
    </location>
</feature>
<dbReference type="AlphaFoldDB" id="A0A1C1Z1H9"/>
<evidence type="ECO:0000313" key="5">
    <source>
        <dbReference type="EMBL" id="OCW59580.1"/>
    </source>
</evidence>
<sequence length="264" mass="29737">MCRPFVRPDHSHQIPSGKRFTVGNCANAQVDIKVDGIINNLVSPMTSHGTTTEMAVAAIVADLEQDIIFGRFLPKQRLYEDEFIVRFSAKRHIVRAALQELERRGIVERHPNRGASVRYFSREGVAALYELRVILHEAAARRIVLPADPAWFSDLEAARDEHARAVVERDLGAVFQANTLFHRKLFEGTRNPYLSEAIETSNAKTHGIRSHGLGVPRLLERARDEHFAMVDAVAAGNLEELSRLCIEHMSPARAFYEEKYCGVL</sequence>